<evidence type="ECO:0000313" key="2">
    <source>
        <dbReference type="Proteomes" id="UP000233782"/>
    </source>
</evidence>
<dbReference type="OrthoDB" id="6960201at2"/>
<dbReference type="Proteomes" id="UP000233782">
    <property type="component" value="Unassembled WGS sequence"/>
</dbReference>
<dbReference type="InterPro" id="IPR019650">
    <property type="entry name" value="DUF2513"/>
</dbReference>
<name>A0A2N3U9D0_9BACT</name>
<sequence>MKRNIDLVRQILLKTEELGFLNRSFELSIEDYSKEEISYHVKLLAQAGYLEAEYISCKELTEWNPISLTWSGHEFLDAARDNTVWNKAKSK</sequence>
<protein>
    <submittedName>
        <fullName evidence="1">Uncharacterized protein DUF2513</fullName>
    </submittedName>
</protein>
<accession>A0A2N3U9D0</accession>
<reference evidence="1 2" key="1">
    <citation type="submission" date="2017-12" db="EMBL/GenBank/DDBJ databases">
        <title>Genomic Encyclopedia of Type Strains, Phase III (KMG-III): the genomes of soil and plant-associated and newly described type strains.</title>
        <authorList>
            <person name="Whitman W."/>
        </authorList>
    </citation>
    <scope>NUCLEOTIDE SEQUENCE [LARGE SCALE GENOMIC DNA]</scope>
    <source>
        <strain evidence="1 2">LP43</strain>
    </source>
</reference>
<evidence type="ECO:0000313" key="1">
    <source>
        <dbReference type="EMBL" id="PKV63379.1"/>
    </source>
</evidence>
<proteinExistence type="predicted"/>
<dbReference type="EMBL" id="PJMU01000003">
    <property type="protein sequence ID" value="PKV63379.1"/>
    <property type="molecule type" value="Genomic_DNA"/>
</dbReference>
<comment type="caution">
    <text evidence="1">The sequence shown here is derived from an EMBL/GenBank/DDBJ whole genome shotgun (WGS) entry which is preliminary data.</text>
</comment>
<dbReference type="AlphaFoldDB" id="A0A2N3U9D0"/>
<organism evidence="1 2">
    <name type="scientific">Pontibacter ramchanderi</name>
    <dbReference type="NCBI Taxonomy" id="1179743"/>
    <lineage>
        <taxon>Bacteria</taxon>
        <taxon>Pseudomonadati</taxon>
        <taxon>Bacteroidota</taxon>
        <taxon>Cytophagia</taxon>
        <taxon>Cytophagales</taxon>
        <taxon>Hymenobacteraceae</taxon>
        <taxon>Pontibacter</taxon>
    </lineage>
</organism>
<dbReference type="RefSeq" id="WP_101446107.1">
    <property type="nucleotide sequence ID" value="NZ_PJMU01000003.1"/>
</dbReference>
<keyword evidence="2" id="KW-1185">Reference proteome</keyword>
<gene>
    <name evidence="1" type="ORF">BD749_3221</name>
</gene>
<dbReference type="Pfam" id="PF10711">
    <property type="entry name" value="DUF2513"/>
    <property type="match status" value="1"/>
</dbReference>